<evidence type="ECO:0000256" key="5">
    <source>
        <dbReference type="ARBA" id="ARBA00022777"/>
    </source>
</evidence>
<evidence type="ECO:0000256" key="9">
    <source>
        <dbReference type="PROSITE-ProRule" id="PRU10141"/>
    </source>
</evidence>
<keyword evidence="6 9" id="KW-0067">ATP-binding</keyword>
<dbReference type="EMBL" id="JAAHFQ010000641">
    <property type="protein sequence ID" value="NER30776.1"/>
    <property type="molecule type" value="Genomic_DNA"/>
</dbReference>
<comment type="catalytic activity">
    <reaction evidence="7">
        <text>L-threonyl-[protein] + ATP = O-phospho-L-threonyl-[protein] + ADP + H(+)</text>
        <dbReference type="Rhea" id="RHEA:46608"/>
        <dbReference type="Rhea" id="RHEA-COMP:11060"/>
        <dbReference type="Rhea" id="RHEA-COMP:11605"/>
        <dbReference type="ChEBI" id="CHEBI:15378"/>
        <dbReference type="ChEBI" id="CHEBI:30013"/>
        <dbReference type="ChEBI" id="CHEBI:30616"/>
        <dbReference type="ChEBI" id="CHEBI:61977"/>
        <dbReference type="ChEBI" id="CHEBI:456216"/>
        <dbReference type="EC" id="2.7.11.1"/>
    </reaction>
</comment>
<comment type="catalytic activity">
    <reaction evidence="8">
        <text>L-seryl-[protein] + ATP = O-phospho-L-seryl-[protein] + ADP + H(+)</text>
        <dbReference type="Rhea" id="RHEA:17989"/>
        <dbReference type="Rhea" id="RHEA-COMP:9863"/>
        <dbReference type="Rhea" id="RHEA-COMP:11604"/>
        <dbReference type="ChEBI" id="CHEBI:15378"/>
        <dbReference type="ChEBI" id="CHEBI:29999"/>
        <dbReference type="ChEBI" id="CHEBI:30616"/>
        <dbReference type="ChEBI" id="CHEBI:83421"/>
        <dbReference type="ChEBI" id="CHEBI:456216"/>
        <dbReference type="EC" id="2.7.11.1"/>
    </reaction>
</comment>
<dbReference type="GO" id="GO:0005524">
    <property type="term" value="F:ATP binding"/>
    <property type="evidence" value="ECO:0007669"/>
    <property type="project" value="UniProtKB-UniRule"/>
</dbReference>
<comment type="caution">
    <text evidence="11">The sequence shown here is derived from an EMBL/GenBank/DDBJ whole genome shotgun (WGS) entry which is preliminary data.</text>
</comment>
<proteinExistence type="predicted"/>
<dbReference type="SMART" id="SM00220">
    <property type="entry name" value="S_TKc"/>
    <property type="match status" value="1"/>
</dbReference>
<evidence type="ECO:0000256" key="3">
    <source>
        <dbReference type="ARBA" id="ARBA00022679"/>
    </source>
</evidence>
<evidence type="ECO:0000313" key="11">
    <source>
        <dbReference type="EMBL" id="NER30776.1"/>
    </source>
</evidence>
<dbReference type="NCBIfam" id="NF045510">
    <property type="entry name" value="4Cys_prefix_kin"/>
    <property type="match status" value="1"/>
</dbReference>
<evidence type="ECO:0000256" key="4">
    <source>
        <dbReference type="ARBA" id="ARBA00022741"/>
    </source>
</evidence>
<dbReference type="PROSITE" id="PS00107">
    <property type="entry name" value="PROTEIN_KINASE_ATP"/>
    <property type="match status" value="1"/>
</dbReference>
<evidence type="ECO:0000256" key="7">
    <source>
        <dbReference type="ARBA" id="ARBA00047899"/>
    </source>
</evidence>
<dbReference type="CDD" id="cd14014">
    <property type="entry name" value="STKc_PknB_like"/>
    <property type="match status" value="1"/>
</dbReference>
<keyword evidence="4 9" id="KW-0547">Nucleotide-binding</keyword>
<organism evidence="11">
    <name type="scientific">Symploca sp. SIO1C4</name>
    <dbReference type="NCBI Taxonomy" id="2607765"/>
    <lineage>
        <taxon>Bacteria</taxon>
        <taxon>Bacillati</taxon>
        <taxon>Cyanobacteriota</taxon>
        <taxon>Cyanophyceae</taxon>
        <taxon>Coleofasciculales</taxon>
        <taxon>Coleofasciculaceae</taxon>
        <taxon>Symploca</taxon>
    </lineage>
</organism>
<dbReference type="Gene3D" id="1.10.10.1770">
    <property type="entry name" value="Gun4-like"/>
    <property type="match status" value="1"/>
</dbReference>
<dbReference type="Gene3D" id="1.25.40.620">
    <property type="match status" value="1"/>
</dbReference>
<feature type="binding site" evidence="9">
    <location>
        <position position="65"/>
    </location>
    <ligand>
        <name>ATP</name>
        <dbReference type="ChEBI" id="CHEBI:30616"/>
    </ligand>
</feature>
<dbReference type="InterPro" id="IPR017441">
    <property type="entry name" value="Protein_kinase_ATP_BS"/>
</dbReference>
<keyword evidence="3" id="KW-0808">Transferase</keyword>
<dbReference type="InterPro" id="IPR011009">
    <property type="entry name" value="Kinase-like_dom_sf"/>
</dbReference>
<evidence type="ECO:0000256" key="6">
    <source>
        <dbReference type="ARBA" id="ARBA00022840"/>
    </source>
</evidence>
<dbReference type="InterPro" id="IPR037215">
    <property type="entry name" value="GUN4-like_sf"/>
</dbReference>
<dbReference type="Pfam" id="PF05419">
    <property type="entry name" value="GUN4"/>
    <property type="match status" value="1"/>
</dbReference>
<name>A0A6B3NB11_9CYAN</name>
<keyword evidence="5 11" id="KW-0418">Kinase</keyword>
<dbReference type="SUPFAM" id="SSF140869">
    <property type="entry name" value="GUN4-like"/>
    <property type="match status" value="1"/>
</dbReference>
<dbReference type="CDD" id="cd16383">
    <property type="entry name" value="GUN4"/>
    <property type="match status" value="1"/>
</dbReference>
<keyword evidence="2" id="KW-0723">Serine/threonine-protein kinase</keyword>
<protein>
    <recommendedName>
        <fullName evidence="1">non-specific serine/threonine protein kinase</fullName>
        <ecNumber evidence="1">2.7.11.1</ecNumber>
    </recommendedName>
</protein>
<dbReference type="GO" id="GO:0004674">
    <property type="term" value="F:protein serine/threonine kinase activity"/>
    <property type="evidence" value="ECO:0007669"/>
    <property type="project" value="UniProtKB-KW"/>
</dbReference>
<dbReference type="InterPro" id="IPR008629">
    <property type="entry name" value="GUN4-like"/>
</dbReference>
<dbReference type="Pfam" id="PF00069">
    <property type="entry name" value="Pkinase"/>
    <property type="match status" value="1"/>
</dbReference>
<evidence type="ECO:0000256" key="8">
    <source>
        <dbReference type="ARBA" id="ARBA00048679"/>
    </source>
</evidence>
<evidence type="ECO:0000259" key="10">
    <source>
        <dbReference type="PROSITE" id="PS50011"/>
    </source>
</evidence>
<dbReference type="InterPro" id="IPR000719">
    <property type="entry name" value="Prot_kinase_dom"/>
</dbReference>
<dbReference type="Gene3D" id="1.10.510.10">
    <property type="entry name" value="Transferase(Phosphotransferase) domain 1"/>
    <property type="match status" value="1"/>
</dbReference>
<evidence type="ECO:0000256" key="1">
    <source>
        <dbReference type="ARBA" id="ARBA00012513"/>
    </source>
</evidence>
<dbReference type="EC" id="2.7.11.1" evidence="1"/>
<sequence>MNYCLTPGCFKPCNPDSARFCYSCGAKLLLKERYRPIQPLGSGGFGKTFLAVDEDIPDKPYCVIKQLYLENPDIGFRKKATELFYQEAVRLGELGKHPQIPTLLAHFQQNRQLYLLQEWIAGDTLQQELQQTGSYNEAQIWELLQDLLPLLEYIHAHRVIHRDIKPSNIIRRQDDGKLVLIDFGVAKLLTDSALLQTGTAIGTPEYMAPEQLRGKACAASDLYSLGVTCIHLLTQVPPLDMFDSINDCWVWRDFLLPGFEVSNRLARVLDKLMLNPLKQRYQSAKQVLQSLNFKSPPTQLLIKPSASKAKLWKPKMAVAQPVIPANAEPTLALEVDIDYTGIRNLLVKKKWRDADQQTWDILCQLLGKSPGYYLKNEDIKNLPCEDLLKIDQLWIKYSRGRFGFSVQTQIYEEVGGEYHSLCNRLGWPLNQPYVPDSQFKFSLKAPVGHLPSRRWVGGFNWWRHAGEMAAKLGQCKNSP</sequence>
<dbReference type="PROSITE" id="PS50011">
    <property type="entry name" value="PROTEIN_KINASE_DOM"/>
    <property type="match status" value="1"/>
</dbReference>
<feature type="domain" description="Protein kinase" evidence="10">
    <location>
        <begin position="34"/>
        <end position="293"/>
    </location>
</feature>
<dbReference type="SUPFAM" id="SSF56112">
    <property type="entry name" value="Protein kinase-like (PK-like)"/>
    <property type="match status" value="1"/>
</dbReference>
<reference evidence="11" key="1">
    <citation type="submission" date="2019-11" db="EMBL/GenBank/DDBJ databases">
        <title>Genomic insights into an expanded diversity of filamentous marine cyanobacteria reveals the extraordinary biosynthetic potential of Moorea and Okeania.</title>
        <authorList>
            <person name="Ferreira Leao T."/>
            <person name="Wang M."/>
            <person name="Moss N."/>
            <person name="Da Silva R."/>
            <person name="Sanders J."/>
            <person name="Nurk S."/>
            <person name="Gurevich A."/>
            <person name="Humphrey G."/>
            <person name="Reher R."/>
            <person name="Zhu Q."/>
            <person name="Belda-Ferre P."/>
            <person name="Glukhov E."/>
            <person name="Rex R."/>
            <person name="Dorrestein P.C."/>
            <person name="Knight R."/>
            <person name="Pevzner P."/>
            <person name="Gerwick W.H."/>
            <person name="Gerwick L."/>
        </authorList>
    </citation>
    <scope>NUCLEOTIDE SEQUENCE</scope>
    <source>
        <strain evidence="11">SIO1C4</strain>
    </source>
</reference>
<gene>
    <name evidence="11" type="ORF">F6J89_24950</name>
</gene>
<dbReference type="PANTHER" id="PTHR24363">
    <property type="entry name" value="SERINE/THREONINE PROTEIN KINASE"/>
    <property type="match status" value="1"/>
</dbReference>
<evidence type="ECO:0000256" key="2">
    <source>
        <dbReference type="ARBA" id="ARBA00022527"/>
    </source>
</evidence>
<dbReference type="AlphaFoldDB" id="A0A6B3NB11"/>
<accession>A0A6B3NB11</accession>
<dbReference type="PANTHER" id="PTHR24363:SF0">
    <property type="entry name" value="SERINE_THREONINE KINASE LIKE DOMAIN CONTAINING 1"/>
    <property type="match status" value="1"/>
</dbReference>
<dbReference type="Gene3D" id="3.30.200.20">
    <property type="entry name" value="Phosphorylase Kinase, domain 1"/>
    <property type="match status" value="1"/>
</dbReference>